<evidence type="ECO:0000256" key="10">
    <source>
        <dbReference type="PROSITE-ProRule" id="PRU01379"/>
    </source>
</evidence>
<evidence type="ECO:0000256" key="4">
    <source>
        <dbReference type="ARBA" id="ARBA00022670"/>
    </source>
</evidence>
<keyword evidence="5" id="KW-0479">Metal-binding</keyword>
<evidence type="ECO:0000256" key="11">
    <source>
        <dbReference type="SAM" id="MobiDB-lite"/>
    </source>
</evidence>
<dbReference type="Pfam" id="PF00246">
    <property type="entry name" value="Peptidase_M14"/>
    <property type="match status" value="1"/>
</dbReference>
<name>A0A5J4Z3X6_PORPP</name>
<proteinExistence type="inferred from homology"/>
<dbReference type="SUPFAM" id="SSF51294">
    <property type="entry name" value="Hedgehog/intein (Hint) domain"/>
    <property type="match status" value="1"/>
</dbReference>
<reference evidence="15" key="1">
    <citation type="journal article" date="2019" name="Nat. Commun.">
        <title>Expansion of phycobilisome linker gene families in mesophilic red algae.</title>
        <authorList>
            <person name="Lee J."/>
            <person name="Kim D."/>
            <person name="Bhattacharya D."/>
            <person name="Yoon H.S."/>
        </authorList>
    </citation>
    <scope>NUCLEOTIDE SEQUENCE [LARGE SCALE GENOMIC DNA]</scope>
    <source>
        <strain evidence="15">CCMP 1328</strain>
    </source>
</reference>
<dbReference type="Gene3D" id="2.170.16.10">
    <property type="entry name" value="Hedgehog/Intein (Hint) domain"/>
    <property type="match status" value="1"/>
</dbReference>
<keyword evidence="15" id="KW-1185">Reference proteome</keyword>
<evidence type="ECO:0000313" key="15">
    <source>
        <dbReference type="Proteomes" id="UP000324585"/>
    </source>
</evidence>
<evidence type="ECO:0000256" key="9">
    <source>
        <dbReference type="ARBA" id="ARBA00023049"/>
    </source>
</evidence>
<keyword evidence="4" id="KW-0645">Protease</keyword>
<keyword evidence="7" id="KW-0378">Hydrolase</keyword>
<keyword evidence="6 12" id="KW-0732">Signal</keyword>
<evidence type="ECO:0000256" key="3">
    <source>
        <dbReference type="ARBA" id="ARBA00022645"/>
    </source>
</evidence>
<dbReference type="GO" id="GO:0008270">
    <property type="term" value="F:zinc ion binding"/>
    <property type="evidence" value="ECO:0007669"/>
    <property type="project" value="InterPro"/>
</dbReference>
<dbReference type="Gene3D" id="3.40.630.10">
    <property type="entry name" value="Zn peptidases"/>
    <property type="match status" value="1"/>
</dbReference>
<gene>
    <name evidence="14" type="ORF">FVE85_6126</name>
</gene>
<organism evidence="14 15">
    <name type="scientific">Porphyridium purpureum</name>
    <name type="common">Red alga</name>
    <name type="synonym">Porphyridium cruentum</name>
    <dbReference type="NCBI Taxonomy" id="35688"/>
    <lineage>
        <taxon>Eukaryota</taxon>
        <taxon>Rhodophyta</taxon>
        <taxon>Bangiophyceae</taxon>
        <taxon>Porphyridiales</taxon>
        <taxon>Porphyridiaceae</taxon>
        <taxon>Porphyridium</taxon>
    </lineage>
</organism>
<dbReference type="PROSITE" id="PS52035">
    <property type="entry name" value="PEPTIDASE_M14"/>
    <property type="match status" value="1"/>
</dbReference>
<evidence type="ECO:0000256" key="12">
    <source>
        <dbReference type="SAM" id="SignalP"/>
    </source>
</evidence>
<evidence type="ECO:0000256" key="5">
    <source>
        <dbReference type="ARBA" id="ARBA00022723"/>
    </source>
</evidence>
<comment type="caution">
    <text evidence="14">The sequence shown here is derived from an EMBL/GenBank/DDBJ whole genome shotgun (WGS) entry which is preliminary data.</text>
</comment>
<feature type="signal peptide" evidence="12">
    <location>
        <begin position="1"/>
        <end position="27"/>
    </location>
</feature>
<dbReference type="InterPro" id="IPR000834">
    <property type="entry name" value="Peptidase_M14"/>
</dbReference>
<dbReference type="CDD" id="cd03860">
    <property type="entry name" value="M14_CP_A-B_like"/>
    <property type="match status" value="1"/>
</dbReference>
<comment type="similarity">
    <text evidence="2 10">Belongs to the peptidase M14 family.</text>
</comment>
<dbReference type="PANTHER" id="PTHR11705:SF143">
    <property type="entry name" value="SLL0236 PROTEIN"/>
    <property type="match status" value="1"/>
</dbReference>
<dbReference type="GO" id="GO:0004181">
    <property type="term" value="F:metallocarboxypeptidase activity"/>
    <property type="evidence" value="ECO:0007669"/>
    <property type="project" value="InterPro"/>
</dbReference>
<dbReference type="OrthoDB" id="3626597at2759"/>
<dbReference type="InterPro" id="IPR036844">
    <property type="entry name" value="Hint_dom_sf"/>
</dbReference>
<dbReference type="AlphaFoldDB" id="A0A5J4Z3X6"/>
<dbReference type="GO" id="GO:0005615">
    <property type="term" value="C:extracellular space"/>
    <property type="evidence" value="ECO:0007669"/>
    <property type="project" value="TreeGrafter"/>
</dbReference>
<dbReference type="CDD" id="cd00081">
    <property type="entry name" value="Hint"/>
    <property type="match status" value="1"/>
</dbReference>
<dbReference type="Proteomes" id="UP000324585">
    <property type="component" value="Unassembled WGS sequence"/>
</dbReference>
<evidence type="ECO:0000256" key="6">
    <source>
        <dbReference type="ARBA" id="ARBA00022729"/>
    </source>
</evidence>
<evidence type="ECO:0000256" key="7">
    <source>
        <dbReference type="ARBA" id="ARBA00022801"/>
    </source>
</evidence>
<comment type="cofactor">
    <cofactor evidence="1">
        <name>Zn(2+)</name>
        <dbReference type="ChEBI" id="CHEBI:29105"/>
    </cofactor>
</comment>
<dbReference type="EMBL" id="VRMN01000001">
    <property type="protein sequence ID" value="KAA8498541.1"/>
    <property type="molecule type" value="Genomic_DNA"/>
</dbReference>
<evidence type="ECO:0000313" key="14">
    <source>
        <dbReference type="EMBL" id="KAA8498541.1"/>
    </source>
</evidence>
<feature type="chain" id="PRO_5023863212" evidence="12">
    <location>
        <begin position="28"/>
        <end position="759"/>
    </location>
</feature>
<dbReference type="FunFam" id="3.40.630.10:FF:000084">
    <property type="entry name" value="Carboxypeptidase B2"/>
    <property type="match status" value="1"/>
</dbReference>
<keyword evidence="9" id="KW-0482">Metalloprotease</keyword>
<feature type="active site" description="Proton donor/acceptor" evidence="10">
    <location>
        <position position="486"/>
    </location>
</feature>
<keyword evidence="3 14" id="KW-0121">Carboxypeptidase</keyword>
<evidence type="ECO:0000256" key="1">
    <source>
        <dbReference type="ARBA" id="ARBA00001947"/>
    </source>
</evidence>
<protein>
    <submittedName>
        <fullName evidence="14">Carboxypeptidase A1</fullName>
    </submittedName>
</protein>
<dbReference type="SMART" id="SM00631">
    <property type="entry name" value="Zn_pept"/>
    <property type="match status" value="1"/>
</dbReference>
<dbReference type="PRINTS" id="PR00765">
    <property type="entry name" value="CRBOXYPTASEA"/>
</dbReference>
<dbReference type="SUPFAM" id="SSF53187">
    <property type="entry name" value="Zn-dependent exopeptidases"/>
    <property type="match status" value="1"/>
</dbReference>
<dbReference type="Pfam" id="PF01079">
    <property type="entry name" value="Hint"/>
    <property type="match status" value="1"/>
</dbReference>
<dbReference type="InterPro" id="IPR001767">
    <property type="entry name" value="Hedgehog_Hint"/>
</dbReference>
<accession>A0A5J4Z3X6</accession>
<evidence type="ECO:0000259" key="13">
    <source>
        <dbReference type="PROSITE" id="PS52035"/>
    </source>
</evidence>
<feature type="compositionally biased region" description="Low complexity" evidence="11">
    <location>
        <begin position="194"/>
        <end position="208"/>
    </location>
</feature>
<feature type="region of interest" description="Disordered" evidence="11">
    <location>
        <begin position="162"/>
        <end position="212"/>
    </location>
</feature>
<dbReference type="PANTHER" id="PTHR11705">
    <property type="entry name" value="PROTEASE FAMILY M14 CARBOXYPEPTIDASE A,B"/>
    <property type="match status" value="1"/>
</dbReference>
<evidence type="ECO:0000256" key="8">
    <source>
        <dbReference type="ARBA" id="ARBA00022833"/>
    </source>
</evidence>
<dbReference type="GO" id="GO:0016540">
    <property type="term" value="P:protein autoprocessing"/>
    <property type="evidence" value="ECO:0007669"/>
    <property type="project" value="InterPro"/>
</dbReference>
<feature type="domain" description="Peptidase M14" evidence="13">
    <location>
        <begin position="223"/>
        <end position="523"/>
    </location>
</feature>
<evidence type="ECO:0000256" key="2">
    <source>
        <dbReference type="ARBA" id="ARBA00005988"/>
    </source>
</evidence>
<feature type="compositionally biased region" description="Acidic residues" evidence="11">
    <location>
        <begin position="175"/>
        <end position="188"/>
    </location>
</feature>
<keyword evidence="8" id="KW-0862">Zinc</keyword>
<sequence length="759" mass="82917">MKRCQCISLCLVLFLTLWSGALMRVEGVPTQVREQIVSRVYAPRQSRSLREHVDANNLAFVPLSVRESVTPEDVLGYAAVSVFPKDEQDATRIGDLMASLGAFETCEGDLDALRYDGERTCIFVSESQLAALEALQPPADLEVVLHSLAELFLDSAVKSHSNQMDGLGRQGNPSDEQEESSETTEEPVDANGTSSVSPESSPEPLPQSTDENGTFYASSFYDTYRDLDDVYKHMEELVELYPEVLSLVTLGASSSGRPIYAFRVGRTSSSSPVRGVMTGLQHAREWIAVSSVIYVAEVLCLQYTKKTDKAIVALLDNVELVLVPIVNPDGYVHTFERNRFWRKNRRAVDLDSPCTGVDLNRNYPVGFGGVSTSSNDICSSLFRGTEAFSEPETQAIRSLLEGERGIAFYVDVHSYGQLVLAPYAYKFDRADDESLYTFADTIASAMTARYGLNYTSGPASTTLYRAAGISIDYSYGALGLMSVGIELRPRTYSATDGFVLESRYIRPSGMELFDGTMRAVRFSADARGLVYPGGPNQPNMPNVTDDGSNDGSNVGAACFAADSMVRVREPSSGLVMTKRLDELEEGDLVESFGTENAATTQFERLVLLQHRDDHFAVRVPMLVVHFWDTENGGTGQLTGTPHHMVYTRRHGKPALATIGELAQGDQLVSAAGHVLHVLSVKDAGVTRAVNALVWNQNIVVNGVRASCHPRVFVWLSKDSSAALAALLVMPLKILASLRWCGAVRWVDRLVTKAGSLATV</sequence>